<comment type="caution">
    <text evidence="1">The sequence shown here is derived from an EMBL/GenBank/DDBJ whole genome shotgun (WGS) entry which is preliminary data.</text>
</comment>
<proteinExistence type="predicted"/>
<dbReference type="EMBL" id="PEWA01000028">
    <property type="protein sequence ID" value="PIU73429.1"/>
    <property type="molecule type" value="Genomic_DNA"/>
</dbReference>
<sequence>MLRKLVEMGGRVGLSLLIVRGLVRPVTPVTTEGDVYGSGKIVQKTRSNDMKPIPGLNVLGALGPKSMYTRGDGQLSGYPVGQGVDQDGYYIVWAGFGCGGKGCPETLVMGDPNGMPTPRSCIYGFEVRDTVDPNYDKANPHSKPTVPRYYAT</sequence>
<evidence type="ECO:0000313" key="1">
    <source>
        <dbReference type="EMBL" id="PIU73429.1"/>
    </source>
</evidence>
<feature type="non-terminal residue" evidence="1">
    <location>
        <position position="152"/>
    </location>
</feature>
<name>A0A2M7AS24_9BACT</name>
<reference evidence="2" key="1">
    <citation type="submission" date="2017-09" db="EMBL/GenBank/DDBJ databases">
        <title>Depth-based differentiation of microbial function through sediment-hosted aquifers and enrichment of novel symbionts in the deep terrestrial subsurface.</title>
        <authorList>
            <person name="Probst A.J."/>
            <person name="Ladd B."/>
            <person name="Jarett J.K."/>
            <person name="Geller-Mcgrath D.E."/>
            <person name="Sieber C.M.K."/>
            <person name="Emerson J.B."/>
            <person name="Anantharaman K."/>
            <person name="Thomas B.C."/>
            <person name="Malmstrom R."/>
            <person name="Stieglmeier M."/>
            <person name="Klingl A."/>
            <person name="Woyke T."/>
            <person name="Ryan C.M."/>
            <person name="Banfield J.F."/>
        </authorList>
    </citation>
    <scope>NUCLEOTIDE SEQUENCE [LARGE SCALE GENOMIC DNA]</scope>
</reference>
<organism evidence="1 2">
    <name type="scientific">Candidatus Shapirobacteria bacterium CG06_land_8_20_14_3_00_40_12</name>
    <dbReference type="NCBI Taxonomy" id="1974881"/>
    <lineage>
        <taxon>Bacteria</taxon>
        <taxon>Candidatus Shapironibacteriota</taxon>
    </lineage>
</organism>
<gene>
    <name evidence="1" type="ORF">COS78_02410</name>
</gene>
<dbReference type="Proteomes" id="UP000231407">
    <property type="component" value="Unassembled WGS sequence"/>
</dbReference>
<dbReference type="AlphaFoldDB" id="A0A2M7AS24"/>
<accession>A0A2M7AS24</accession>
<evidence type="ECO:0000313" key="2">
    <source>
        <dbReference type="Proteomes" id="UP000231407"/>
    </source>
</evidence>
<protein>
    <submittedName>
        <fullName evidence="1">Uncharacterized protein</fullName>
    </submittedName>
</protein>